<organism evidence="5 6">
    <name type="scientific">Sphingosinicella xenopeptidilytica</name>
    <dbReference type="NCBI Taxonomy" id="364098"/>
    <lineage>
        <taxon>Bacteria</taxon>
        <taxon>Pseudomonadati</taxon>
        <taxon>Pseudomonadota</taxon>
        <taxon>Alphaproteobacteria</taxon>
        <taxon>Sphingomonadales</taxon>
        <taxon>Sphingosinicellaceae</taxon>
        <taxon>Sphingosinicella</taxon>
    </lineage>
</organism>
<dbReference type="Gene3D" id="3.20.20.70">
    <property type="entry name" value="Aldolase class I"/>
    <property type="match status" value="1"/>
</dbReference>
<protein>
    <submittedName>
        <fullName evidence="5">3-keto-5-aminohexanoate cleavage protein</fullName>
    </submittedName>
</protein>
<dbReference type="Pfam" id="PF05853">
    <property type="entry name" value="BKACE"/>
    <property type="match status" value="1"/>
</dbReference>
<comment type="caution">
    <text evidence="5">The sequence shown here is derived from an EMBL/GenBank/DDBJ whole genome shotgun (WGS) entry which is preliminary data.</text>
</comment>
<keyword evidence="4" id="KW-0862">Zinc</keyword>
<name>A0ABW3C0A3_SPHXN</name>
<dbReference type="RefSeq" id="WP_381487510.1">
    <property type="nucleotide sequence ID" value="NZ_JBHTIK010000002.1"/>
</dbReference>
<evidence type="ECO:0000256" key="2">
    <source>
        <dbReference type="ARBA" id="ARBA00022679"/>
    </source>
</evidence>
<gene>
    <name evidence="5" type="ORF">ACFQ00_05780</name>
</gene>
<accession>A0ABW3C0A3</accession>
<comment type="cofactor">
    <cofactor evidence="1">
        <name>Zn(2+)</name>
        <dbReference type="ChEBI" id="CHEBI:29105"/>
    </cofactor>
</comment>
<keyword evidence="6" id="KW-1185">Reference proteome</keyword>
<sequence>MRDIILTAAVTGNITRPEQTPWLPITPQQIAEETIASAKAGAAIAHIHVRDPETGRPSMEVAHYAEVVARVRDAGCDIVLNLTTGPGGRFVPDRDNPRIAAEGTSLLPPLERVPHITALKPEICTLDLNTMNSGEQVVINTPANTAIMADAMLAAGSKPEIEIFNPGDLVLARDLMRTHAFPAPAMFSFVLGLKYGWPVSVESILLGKAMLPEGAVWTAFGVGASSFPMVALSALTGGHVRVGLEDNIYLSKGVLAEGNAPLCEKARRIVEDLGYPLATPARAREMLALQA</sequence>
<dbReference type="Proteomes" id="UP001597124">
    <property type="component" value="Unassembled WGS sequence"/>
</dbReference>
<evidence type="ECO:0000256" key="3">
    <source>
        <dbReference type="ARBA" id="ARBA00022723"/>
    </source>
</evidence>
<evidence type="ECO:0000313" key="6">
    <source>
        <dbReference type="Proteomes" id="UP001597124"/>
    </source>
</evidence>
<evidence type="ECO:0000256" key="1">
    <source>
        <dbReference type="ARBA" id="ARBA00001947"/>
    </source>
</evidence>
<keyword evidence="2" id="KW-0808">Transferase</keyword>
<dbReference type="InterPro" id="IPR013785">
    <property type="entry name" value="Aldolase_TIM"/>
</dbReference>
<dbReference type="EMBL" id="JBHTIK010000002">
    <property type="protein sequence ID" value="MFD0847829.1"/>
    <property type="molecule type" value="Genomic_DNA"/>
</dbReference>
<keyword evidence="3" id="KW-0479">Metal-binding</keyword>
<evidence type="ECO:0000256" key="4">
    <source>
        <dbReference type="ARBA" id="ARBA00022833"/>
    </source>
</evidence>
<dbReference type="PANTHER" id="PTHR37418:SF2">
    <property type="entry name" value="3-KETO-5-AMINOHEXANOATE CLEAVAGE ENZYME"/>
    <property type="match status" value="1"/>
</dbReference>
<evidence type="ECO:0000313" key="5">
    <source>
        <dbReference type="EMBL" id="MFD0847829.1"/>
    </source>
</evidence>
<dbReference type="PANTHER" id="PTHR37418">
    <property type="entry name" value="3-KETO-5-AMINOHEXANOATE CLEAVAGE ENZYME-RELATED"/>
    <property type="match status" value="1"/>
</dbReference>
<dbReference type="InterPro" id="IPR008567">
    <property type="entry name" value="BKACE"/>
</dbReference>
<reference evidence="6" key="1">
    <citation type="journal article" date="2019" name="Int. J. Syst. Evol. Microbiol.">
        <title>The Global Catalogue of Microorganisms (GCM) 10K type strain sequencing project: providing services to taxonomists for standard genome sequencing and annotation.</title>
        <authorList>
            <consortium name="The Broad Institute Genomics Platform"/>
            <consortium name="The Broad Institute Genome Sequencing Center for Infectious Disease"/>
            <person name="Wu L."/>
            <person name="Ma J."/>
        </authorList>
    </citation>
    <scope>NUCLEOTIDE SEQUENCE [LARGE SCALE GENOMIC DNA]</scope>
    <source>
        <strain evidence="6">CCUG 52537</strain>
    </source>
</reference>
<proteinExistence type="predicted"/>